<proteinExistence type="predicted"/>
<name>A0A9Q9S060_FUSFU</name>
<dbReference type="EMBL" id="CABFJX010000400">
    <property type="protein sequence ID" value="VTT80076.1"/>
    <property type="molecule type" value="Genomic_DNA"/>
</dbReference>
<organism evidence="1 2">
    <name type="scientific">Fusarium fujikuroi</name>
    <name type="common">Bakanae and foot rot disease fungus</name>
    <name type="synonym">Gibberella fujikuroi</name>
    <dbReference type="NCBI Taxonomy" id="5127"/>
    <lineage>
        <taxon>Eukaryota</taxon>
        <taxon>Fungi</taxon>
        <taxon>Dikarya</taxon>
        <taxon>Ascomycota</taxon>
        <taxon>Pezizomycotina</taxon>
        <taxon>Sordariomycetes</taxon>
        <taxon>Hypocreomycetidae</taxon>
        <taxon>Hypocreales</taxon>
        <taxon>Nectriaceae</taxon>
        <taxon>Fusarium</taxon>
        <taxon>Fusarium fujikuroi species complex</taxon>
    </lineage>
</organism>
<gene>
    <name evidence="1" type="ORF">C2S_11569</name>
</gene>
<reference evidence="1" key="1">
    <citation type="submission" date="2019-05" db="EMBL/GenBank/DDBJ databases">
        <authorList>
            <person name="Piombo E."/>
        </authorList>
    </citation>
    <scope>NUCLEOTIDE SEQUENCE</scope>
    <source>
        <strain evidence="1">C2S</strain>
    </source>
</reference>
<accession>A0A9Q9S060</accession>
<comment type="caution">
    <text evidence="1">The sequence shown here is derived from an EMBL/GenBank/DDBJ whole genome shotgun (WGS) entry which is preliminary data.</text>
</comment>
<evidence type="ECO:0000313" key="1">
    <source>
        <dbReference type="EMBL" id="VTT80076.1"/>
    </source>
</evidence>
<feature type="non-terminal residue" evidence="1">
    <location>
        <position position="59"/>
    </location>
</feature>
<dbReference type="AlphaFoldDB" id="A0A9Q9S060"/>
<evidence type="ECO:0000313" key="2">
    <source>
        <dbReference type="Proteomes" id="UP000760494"/>
    </source>
</evidence>
<dbReference type="Proteomes" id="UP000760494">
    <property type="component" value="Unassembled WGS sequence"/>
</dbReference>
<protein>
    <submittedName>
        <fullName evidence="1">Uncharacterized protein</fullName>
    </submittedName>
</protein>
<sequence>MASIVWDPADVLQISDHRRCIGITTRETWYLLNSPRDKLFINWQIYASVAHIIQSKCQN</sequence>